<organism evidence="2 3">
    <name type="scientific">Amylocarpus encephaloides</name>
    <dbReference type="NCBI Taxonomy" id="45428"/>
    <lineage>
        <taxon>Eukaryota</taxon>
        <taxon>Fungi</taxon>
        <taxon>Dikarya</taxon>
        <taxon>Ascomycota</taxon>
        <taxon>Pezizomycotina</taxon>
        <taxon>Leotiomycetes</taxon>
        <taxon>Helotiales</taxon>
        <taxon>Helotiales incertae sedis</taxon>
        <taxon>Amylocarpus</taxon>
    </lineage>
</organism>
<name>A0A9P8BZK8_9HELO</name>
<feature type="region of interest" description="Disordered" evidence="1">
    <location>
        <begin position="150"/>
        <end position="173"/>
    </location>
</feature>
<dbReference type="EMBL" id="MU252042">
    <property type="protein sequence ID" value="KAG9228150.1"/>
    <property type="molecule type" value="Genomic_DNA"/>
</dbReference>
<comment type="caution">
    <text evidence="2">The sequence shown here is derived from an EMBL/GenBank/DDBJ whole genome shotgun (WGS) entry which is preliminary data.</text>
</comment>
<evidence type="ECO:0000313" key="2">
    <source>
        <dbReference type="EMBL" id="KAG9228150.1"/>
    </source>
</evidence>
<protein>
    <submittedName>
        <fullName evidence="2">Uncharacterized protein</fullName>
    </submittedName>
</protein>
<evidence type="ECO:0000313" key="3">
    <source>
        <dbReference type="Proteomes" id="UP000824998"/>
    </source>
</evidence>
<dbReference type="AlphaFoldDB" id="A0A9P8BZK8"/>
<dbReference type="Proteomes" id="UP000824998">
    <property type="component" value="Unassembled WGS sequence"/>
</dbReference>
<evidence type="ECO:0000256" key="1">
    <source>
        <dbReference type="SAM" id="MobiDB-lite"/>
    </source>
</evidence>
<reference evidence="2" key="1">
    <citation type="journal article" date="2021" name="IMA Fungus">
        <title>Genomic characterization of three marine fungi, including Emericellopsis atlantica sp. nov. with signatures of a generalist lifestyle and marine biomass degradation.</title>
        <authorList>
            <person name="Hagestad O.C."/>
            <person name="Hou L."/>
            <person name="Andersen J.H."/>
            <person name="Hansen E.H."/>
            <person name="Altermark B."/>
            <person name="Li C."/>
            <person name="Kuhnert E."/>
            <person name="Cox R.J."/>
            <person name="Crous P.W."/>
            <person name="Spatafora J.W."/>
            <person name="Lail K."/>
            <person name="Amirebrahimi M."/>
            <person name="Lipzen A."/>
            <person name="Pangilinan J."/>
            <person name="Andreopoulos W."/>
            <person name="Hayes R.D."/>
            <person name="Ng V."/>
            <person name="Grigoriev I.V."/>
            <person name="Jackson S.A."/>
            <person name="Sutton T.D.S."/>
            <person name="Dobson A.D.W."/>
            <person name="Rama T."/>
        </authorList>
    </citation>
    <scope>NUCLEOTIDE SEQUENCE</scope>
    <source>
        <strain evidence="2">TRa018bII</strain>
    </source>
</reference>
<proteinExistence type="predicted"/>
<feature type="region of interest" description="Disordered" evidence="1">
    <location>
        <begin position="72"/>
        <end position="95"/>
    </location>
</feature>
<keyword evidence="3" id="KW-1185">Reference proteome</keyword>
<sequence length="243" mass="27322">MTMVQNNQREKETCRKNIGSYADFYSTGVIRPEFLCRTEQPPPRSASGESRYQATRSHLTVSIRAINSSSYPASRIENASNPPAPRPPVHHHSDWTSCQLSSRTTITTSFTSFLLGYHTTPSSAYPPGITSSLAWKRVITRARAPFGLDGSVIDEPHGPRKSAYGGTIERHGTLGRGNAMVSERSKDDPTPYTKRFRHRQLKRYVACRRAHLRFYRLLGRDVSLWRGAHCAGRGRKMKTKDGT</sequence>
<gene>
    <name evidence="2" type="ORF">BJ875DRAFT_260298</name>
</gene>
<feature type="compositionally biased region" description="Polar residues" evidence="1">
    <location>
        <begin position="72"/>
        <end position="81"/>
    </location>
</feature>
<accession>A0A9P8BZK8</accession>